<dbReference type="SUPFAM" id="SSF53927">
    <property type="entry name" value="Cytidine deaminase-like"/>
    <property type="match status" value="1"/>
</dbReference>
<dbReference type="GO" id="GO:0097163">
    <property type="term" value="F:sulfur carrier activity"/>
    <property type="evidence" value="ECO:0007669"/>
    <property type="project" value="UniProtKB-UniRule"/>
</dbReference>
<feature type="binding site" evidence="3">
    <location>
        <begin position="246"/>
        <end position="251"/>
    </location>
    <ligand>
        <name>Mo-bis(molybdopterin guanine dinucleotide)</name>
        <dbReference type="ChEBI" id="CHEBI:60539"/>
    </ligand>
</feature>
<dbReference type="GO" id="GO:0005737">
    <property type="term" value="C:cytoplasm"/>
    <property type="evidence" value="ECO:0007669"/>
    <property type="project" value="UniProtKB-SubCell"/>
</dbReference>
<name>A0A2U3D9I7_SULT2</name>
<evidence type="ECO:0000256" key="2">
    <source>
        <dbReference type="ARBA" id="ARBA00023150"/>
    </source>
</evidence>
<dbReference type="PANTHER" id="PTHR30592:SF1">
    <property type="entry name" value="SULFUR CARRIER PROTEIN FDHD"/>
    <property type="match status" value="1"/>
</dbReference>
<proteinExistence type="inferred from homology"/>
<keyword evidence="1 3" id="KW-0963">Cytoplasm</keyword>
<dbReference type="PIRSF" id="PIRSF015626">
    <property type="entry name" value="FdhD"/>
    <property type="match status" value="1"/>
</dbReference>
<dbReference type="PANTHER" id="PTHR30592">
    <property type="entry name" value="FORMATE DEHYDROGENASE"/>
    <property type="match status" value="1"/>
</dbReference>
<accession>A0A2U3D9I7</accession>
<organism evidence="4 5">
    <name type="scientific">Sulfoacidibacillus thermotolerans</name>
    <name type="common">Acidibacillus sulfuroxidans</name>
    <dbReference type="NCBI Taxonomy" id="1765684"/>
    <lineage>
        <taxon>Bacteria</taxon>
        <taxon>Bacillati</taxon>
        <taxon>Bacillota</taxon>
        <taxon>Bacilli</taxon>
        <taxon>Bacillales</taxon>
        <taxon>Alicyclobacillaceae</taxon>
        <taxon>Sulfoacidibacillus</taxon>
    </lineage>
</organism>
<dbReference type="Proteomes" id="UP000245380">
    <property type="component" value="Unassembled WGS sequence"/>
</dbReference>
<dbReference type="RefSeq" id="WP_109430251.1">
    <property type="nucleotide sequence ID" value="NZ_MPDK01000007.1"/>
</dbReference>
<dbReference type="Gene3D" id="3.10.20.10">
    <property type="match status" value="1"/>
</dbReference>
<evidence type="ECO:0000256" key="3">
    <source>
        <dbReference type="HAMAP-Rule" id="MF_00187"/>
    </source>
</evidence>
<dbReference type="AlphaFoldDB" id="A0A2U3D9I7"/>
<gene>
    <name evidence="3" type="primary">fdhD</name>
    <name evidence="4" type="ORF">BM613_05940</name>
</gene>
<dbReference type="EMBL" id="MPDK01000007">
    <property type="protein sequence ID" value="PWI57948.1"/>
    <property type="molecule type" value="Genomic_DNA"/>
</dbReference>
<reference evidence="4 5" key="1">
    <citation type="submission" date="2016-11" db="EMBL/GenBank/DDBJ databases">
        <title>Comparative genomics of Acidibacillus ferroxidans species.</title>
        <authorList>
            <person name="Oliveira G."/>
            <person name="Nunes G."/>
            <person name="Oliveira R."/>
            <person name="Araujo F."/>
            <person name="Salim A."/>
            <person name="Scholte L."/>
            <person name="Morais D."/>
            <person name="Nancucheo I."/>
            <person name="Johnson D.B."/>
            <person name="Grail B."/>
            <person name="Bittencourt J."/>
            <person name="Valadares R."/>
        </authorList>
    </citation>
    <scope>NUCLEOTIDE SEQUENCE [LARGE SCALE GENOMIC DNA]</scope>
    <source>
        <strain evidence="4 5">Y002</strain>
    </source>
</reference>
<dbReference type="Gene3D" id="3.40.140.10">
    <property type="entry name" value="Cytidine Deaminase, domain 2"/>
    <property type="match status" value="1"/>
</dbReference>
<evidence type="ECO:0000256" key="1">
    <source>
        <dbReference type="ARBA" id="ARBA00022490"/>
    </source>
</evidence>
<dbReference type="Pfam" id="PF02634">
    <property type="entry name" value="FdhD-NarQ"/>
    <property type="match status" value="1"/>
</dbReference>
<dbReference type="NCBIfam" id="TIGR00129">
    <property type="entry name" value="fdhD_narQ"/>
    <property type="match status" value="1"/>
</dbReference>
<dbReference type="GO" id="GO:0016783">
    <property type="term" value="F:sulfurtransferase activity"/>
    <property type="evidence" value="ECO:0007669"/>
    <property type="project" value="InterPro"/>
</dbReference>
<feature type="active site" description="Cysteine persulfide intermediate" evidence="3">
    <location>
        <position position="107"/>
    </location>
</feature>
<keyword evidence="2 3" id="KW-0501">Molybdenum cofactor biosynthesis</keyword>
<dbReference type="HAMAP" id="MF_00187">
    <property type="entry name" value="FdhD"/>
    <property type="match status" value="1"/>
</dbReference>
<protein>
    <recommendedName>
        <fullName evidence="3">Sulfur carrier protein FdhD</fullName>
    </recommendedName>
</protein>
<keyword evidence="4" id="KW-0808">Transferase</keyword>
<dbReference type="InterPro" id="IPR016193">
    <property type="entry name" value="Cytidine_deaminase-like"/>
</dbReference>
<evidence type="ECO:0000313" key="4">
    <source>
        <dbReference type="EMBL" id="PWI57948.1"/>
    </source>
</evidence>
<evidence type="ECO:0000313" key="5">
    <source>
        <dbReference type="Proteomes" id="UP000245380"/>
    </source>
</evidence>
<dbReference type="InterPro" id="IPR003786">
    <property type="entry name" value="FdhD"/>
</dbReference>
<comment type="subcellular location">
    <subcellularLocation>
        <location evidence="3">Cytoplasm</location>
    </subcellularLocation>
</comment>
<dbReference type="GO" id="GO:0006777">
    <property type="term" value="P:Mo-molybdopterin cofactor biosynthetic process"/>
    <property type="evidence" value="ECO:0007669"/>
    <property type="project" value="UniProtKB-UniRule"/>
</dbReference>
<sequence>MDQPLVNLRHVYEFEQGKYVEATTDVVAEYALTVFVNGQEFATLVCTPAKLQELVLGFIASEGLIITIDEVQSLEVNEESGMAYVQLHKNVEMNPDHFTKRYISSCCGKGRQSYYFYNDAQTLPILTEGPWLLPQQVIALVQQMQRHSTLFLNTGGVHNAALCDVSGILVAREDIGRHNALDKLYGYILQNRVPVTDKVMVFSGRISSEVLLKVAKMGIGILLSKSAPTELALRMADDLGITAVGFVRGERFKVYTHPRRILL</sequence>
<comment type="function">
    <text evidence="3">Required for formate dehydrogenase (FDH) activity. Acts as a sulfur carrier protein that transfers sulfur from IscS to the molybdenum cofactor prior to its insertion into FDH.</text>
</comment>
<keyword evidence="5" id="KW-1185">Reference proteome</keyword>
<comment type="caution">
    <text evidence="4">The sequence shown here is derived from an EMBL/GenBank/DDBJ whole genome shotgun (WGS) entry which is preliminary data.</text>
</comment>
<dbReference type="OrthoDB" id="9782042at2"/>
<comment type="similarity">
    <text evidence="3">Belongs to the FdhD family.</text>
</comment>